<organism evidence="1 2">
    <name type="scientific">Choiromyces venosus 120613-1</name>
    <dbReference type="NCBI Taxonomy" id="1336337"/>
    <lineage>
        <taxon>Eukaryota</taxon>
        <taxon>Fungi</taxon>
        <taxon>Dikarya</taxon>
        <taxon>Ascomycota</taxon>
        <taxon>Pezizomycotina</taxon>
        <taxon>Pezizomycetes</taxon>
        <taxon>Pezizales</taxon>
        <taxon>Tuberaceae</taxon>
        <taxon>Choiromyces</taxon>
    </lineage>
</organism>
<reference evidence="1 2" key="1">
    <citation type="journal article" date="2018" name="Nat. Ecol. Evol.">
        <title>Pezizomycetes genomes reveal the molecular basis of ectomycorrhizal truffle lifestyle.</title>
        <authorList>
            <person name="Murat C."/>
            <person name="Payen T."/>
            <person name="Noel B."/>
            <person name="Kuo A."/>
            <person name="Morin E."/>
            <person name="Chen J."/>
            <person name="Kohler A."/>
            <person name="Krizsan K."/>
            <person name="Balestrini R."/>
            <person name="Da Silva C."/>
            <person name="Montanini B."/>
            <person name="Hainaut M."/>
            <person name="Levati E."/>
            <person name="Barry K.W."/>
            <person name="Belfiori B."/>
            <person name="Cichocki N."/>
            <person name="Clum A."/>
            <person name="Dockter R.B."/>
            <person name="Fauchery L."/>
            <person name="Guy J."/>
            <person name="Iotti M."/>
            <person name="Le Tacon F."/>
            <person name="Lindquist E.A."/>
            <person name="Lipzen A."/>
            <person name="Malagnac F."/>
            <person name="Mello A."/>
            <person name="Molinier V."/>
            <person name="Miyauchi S."/>
            <person name="Poulain J."/>
            <person name="Riccioni C."/>
            <person name="Rubini A."/>
            <person name="Sitrit Y."/>
            <person name="Splivallo R."/>
            <person name="Traeger S."/>
            <person name="Wang M."/>
            <person name="Zifcakova L."/>
            <person name="Wipf D."/>
            <person name="Zambonelli A."/>
            <person name="Paolocci F."/>
            <person name="Nowrousian M."/>
            <person name="Ottonello S."/>
            <person name="Baldrian P."/>
            <person name="Spatafora J.W."/>
            <person name="Henrissat B."/>
            <person name="Nagy L.G."/>
            <person name="Aury J.M."/>
            <person name="Wincker P."/>
            <person name="Grigoriev I.V."/>
            <person name="Bonfante P."/>
            <person name="Martin F.M."/>
        </authorList>
    </citation>
    <scope>NUCLEOTIDE SEQUENCE [LARGE SCALE GENOMIC DNA]</scope>
    <source>
        <strain evidence="1 2">120613-1</strain>
    </source>
</reference>
<proteinExistence type="predicted"/>
<dbReference type="Proteomes" id="UP000276215">
    <property type="component" value="Unassembled WGS sequence"/>
</dbReference>
<keyword evidence="2" id="KW-1185">Reference proteome</keyword>
<accession>A0A3N4JCR5</accession>
<dbReference type="AlphaFoldDB" id="A0A3N4JCR5"/>
<gene>
    <name evidence="1" type="ORF">L873DRAFT_1845577</name>
</gene>
<sequence>MELSAISENYKDFLHLTTPLAALAEAKKAQADLASRYYVMAQNRLAQAFVEHSELAVQWLCLSGLSRESAYPEVSSVGGLWWNSPIGQVMTMHSDFNHNRNSTPFVKF</sequence>
<evidence type="ECO:0000313" key="1">
    <source>
        <dbReference type="EMBL" id="RPA96066.1"/>
    </source>
</evidence>
<name>A0A3N4JCR5_9PEZI</name>
<protein>
    <submittedName>
        <fullName evidence="1">Uncharacterized protein</fullName>
    </submittedName>
</protein>
<dbReference type="EMBL" id="ML120418">
    <property type="protein sequence ID" value="RPA96066.1"/>
    <property type="molecule type" value="Genomic_DNA"/>
</dbReference>
<evidence type="ECO:0000313" key="2">
    <source>
        <dbReference type="Proteomes" id="UP000276215"/>
    </source>
</evidence>